<evidence type="ECO:0000313" key="1">
    <source>
        <dbReference type="EMBL" id="QOT80626.1"/>
    </source>
</evidence>
<accession>A0A643FW73</accession>
<protein>
    <submittedName>
        <fullName evidence="1">Uncharacterized protein</fullName>
    </submittedName>
</protein>
<evidence type="ECO:0000313" key="2">
    <source>
        <dbReference type="Proteomes" id="UP000397656"/>
    </source>
</evidence>
<organism evidence="1 2">
    <name type="scientific">Cupriavidus basilensis</name>
    <dbReference type="NCBI Taxonomy" id="68895"/>
    <lineage>
        <taxon>Bacteria</taxon>
        <taxon>Pseudomonadati</taxon>
        <taxon>Pseudomonadota</taxon>
        <taxon>Betaproteobacteria</taxon>
        <taxon>Burkholderiales</taxon>
        <taxon>Burkholderiaceae</taxon>
        <taxon>Cupriavidus</taxon>
    </lineage>
</organism>
<reference evidence="1 2" key="1">
    <citation type="submission" date="2020-10" db="EMBL/GenBank/DDBJ databases">
        <title>Complete genome sequence of Cupriavidus basilensis CCUG 49340T.</title>
        <authorList>
            <person name="Salva-Serra F."/>
            <person name="Donoso R.A."/>
            <person name="Cho K.H."/>
            <person name="Yoo J.A."/>
            <person name="Lee K."/>
            <person name="Yoon S.-H."/>
            <person name="Perez-Pantoja D."/>
            <person name="Moore E.R.B."/>
        </authorList>
    </citation>
    <scope>NUCLEOTIDE SEQUENCE [LARGE SCALE GENOMIC DNA]</scope>
    <source>
        <strain evidence="2">CCUG 49340</strain>
    </source>
</reference>
<dbReference type="EMBL" id="CP062804">
    <property type="protein sequence ID" value="QOT80626.1"/>
    <property type="molecule type" value="Genomic_DNA"/>
</dbReference>
<dbReference type="AlphaFoldDB" id="A0A643FW73"/>
<proteinExistence type="predicted"/>
<dbReference type="RefSeq" id="WP_150987014.1">
    <property type="nucleotide sequence ID" value="NZ_CP062804.1"/>
</dbReference>
<dbReference type="Proteomes" id="UP000397656">
    <property type="component" value="Chromosome 2"/>
</dbReference>
<sequence>MSLSNSERQRKYRISRMGPGGEYERLSCLLPIPAKRDLERISGYMGLSFSETVRHLVSQKKDELLEKMDEIEKEKFYQCIGPGTGQP</sequence>
<gene>
    <name evidence="1" type="ORF">F7R26_024670</name>
</gene>
<dbReference type="GeneID" id="98404135"/>
<name>A0A643FW73_9BURK</name>